<accession>A0ABY6HNK7</accession>
<keyword evidence="1" id="KW-1133">Transmembrane helix</keyword>
<gene>
    <name evidence="2" type="ORF">NEF87_001383</name>
</gene>
<evidence type="ECO:0000256" key="1">
    <source>
        <dbReference type="SAM" id="Phobius"/>
    </source>
</evidence>
<dbReference type="EMBL" id="CP104013">
    <property type="protein sequence ID" value="UYP45098.1"/>
    <property type="molecule type" value="Genomic_DNA"/>
</dbReference>
<dbReference type="Proteomes" id="UP001208689">
    <property type="component" value="Chromosome"/>
</dbReference>
<feature type="transmembrane region" description="Helical" evidence="1">
    <location>
        <begin position="61"/>
        <end position="81"/>
    </location>
</feature>
<evidence type="ECO:0008006" key="4">
    <source>
        <dbReference type="Google" id="ProtNLM"/>
    </source>
</evidence>
<evidence type="ECO:0000313" key="2">
    <source>
        <dbReference type="EMBL" id="UYP45098.1"/>
    </source>
</evidence>
<organism evidence="2 3">
    <name type="scientific">Candidatus Lokiarchaeum ossiferum</name>
    <dbReference type="NCBI Taxonomy" id="2951803"/>
    <lineage>
        <taxon>Archaea</taxon>
        <taxon>Promethearchaeati</taxon>
        <taxon>Promethearchaeota</taxon>
        <taxon>Promethearchaeia</taxon>
        <taxon>Promethearchaeales</taxon>
        <taxon>Promethearchaeaceae</taxon>
        <taxon>Candidatus Lokiarchaeum</taxon>
    </lineage>
</organism>
<keyword evidence="3" id="KW-1185">Reference proteome</keyword>
<protein>
    <recommendedName>
        <fullName evidence="4">B box-type domain-containing protein</fullName>
    </recommendedName>
</protein>
<keyword evidence="1" id="KW-0812">Transmembrane</keyword>
<evidence type="ECO:0000313" key="3">
    <source>
        <dbReference type="Proteomes" id="UP001208689"/>
    </source>
</evidence>
<sequence>MELQKIQNCFYHNTQRKFLCEKCGKNLCHDCVKVIKDPEFRDKTYCYPCYYQYLKNKEMDLFKLIPIPCVCLLGSIFLFLNGNILEGILVLINFIGIPLFLIKFLRPKRLEEARKVAMKYDSGSYQLDENIKKK</sequence>
<proteinExistence type="predicted"/>
<reference evidence="2" key="1">
    <citation type="submission" date="2022-09" db="EMBL/GenBank/DDBJ databases">
        <title>Actin cytoskeleton and complex cell architecture in an #Asgard archaeon.</title>
        <authorList>
            <person name="Ponce Toledo R.I."/>
            <person name="Schleper C."/>
            <person name="Rodrigues Oliveira T."/>
            <person name="Wollweber F."/>
            <person name="Xu J."/>
            <person name="Rittmann S."/>
            <person name="Klingl A."/>
            <person name="Pilhofer M."/>
        </authorList>
    </citation>
    <scope>NUCLEOTIDE SEQUENCE</scope>
    <source>
        <strain evidence="2">B-35</strain>
    </source>
</reference>
<name>A0ABY6HNK7_9ARCH</name>
<keyword evidence="1" id="KW-0472">Membrane</keyword>
<feature type="transmembrane region" description="Helical" evidence="1">
    <location>
        <begin position="87"/>
        <end position="105"/>
    </location>
</feature>